<comment type="caution">
    <text evidence="5">The sequence shown here is derived from an EMBL/GenBank/DDBJ whole genome shotgun (WGS) entry which is preliminary data.</text>
</comment>
<dbReference type="RefSeq" id="WP_043407373.1">
    <property type="nucleotide sequence ID" value="NZ_JPMI01000275.1"/>
</dbReference>
<sequence>MARPSVIVVGAGLAGLTCARLLHEAKVKVRVFEAGDGVGGRVRTDLVDGFLLDRGFQVFLTAYPEPRRWLDYKALDFQRFFPGALVWRAGKLHKVADPLRRPLQAAAHAFNPVGSLADKLHVLDLRQQALAGSVEDVFLRRQWPSRVYLRDVGFSDEMVEAFFRPFFGGIFLEKELRTSSRVLEFVFRMFATGATVVPARGMGAIPEQLASKLPFGTVRLNTLVEEVWGHRVRLATGAREEADAVVVATDAPAAEELLPGMPPRQMNAVTCLYFAAPEPPVRGPYLVLNGEGRGPVNNLAVMSEVAPTYAPEGQALISVSVVETAEDSETLESRVREQLTEWFGAGVAQWKHLRTYAIPNALPAEPPESFEEPHRKVSLSPGLYVCGDYRENGSIEGAMVSGRRAAEALLRDRGLD</sequence>
<dbReference type="GO" id="GO:0016491">
    <property type="term" value="F:oxidoreductase activity"/>
    <property type="evidence" value="ECO:0007669"/>
    <property type="project" value="UniProtKB-KW"/>
</dbReference>
<accession>A0A084SK83</accession>
<evidence type="ECO:0000256" key="1">
    <source>
        <dbReference type="ARBA" id="ARBA00001974"/>
    </source>
</evidence>
<dbReference type="Gene3D" id="1.10.3110.10">
    <property type="entry name" value="protoporphyrinogen ix oxidase, domain 3"/>
    <property type="match status" value="1"/>
</dbReference>
<evidence type="ECO:0000313" key="6">
    <source>
        <dbReference type="Proteomes" id="UP000028547"/>
    </source>
</evidence>
<feature type="binding site" evidence="3">
    <location>
        <begin position="33"/>
        <end position="34"/>
    </location>
    <ligand>
        <name>FAD</name>
        <dbReference type="ChEBI" id="CHEBI:57692"/>
    </ligand>
</feature>
<name>A0A084SK83_9BACT</name>
<gene>
    <name evidence="5" type="ORF">Q664_38845</name>
</gene>
<evidence type="ECO:0000256" key="3">
    <source>
        <dbReference type="PIRSR" id="PIRSR601613-1"/>
    </source>
</evidence>
<evidence type="ECO:0000313" key="5">
    <source>
        <dbReference type="EMBL" id="KFA88868.1"/>
    </source>
</evidence>
<evidence type="ECO:0000259" key="4">
    <source>
        <dbReference type="Pfam" id="PF01593"/>
    </source>
</evidence>
<dbReference type="EMBL" id="JPMI01000275">
    <property type="protein sequence ID" value="KFA88868.1"/>
    <property type="molecule type" value="Genomic_DNA"/>
</dbReference>
<dbReference type="Gene3D" id="3.50.50.60">
    <property type="entry name" value="FAD/NAD(P)-binding domain"/>
    <property type="match status" value="1"/>
</dbReference>
<dbReference type="Pfam" id="PF01593">
    <property type="entry name" value="Amino_oxidase"/>
    <property type="match status" value="1"/>
</dbReference>
<dbReference type="PRINTS" id="PR00757">
    <property type="entry name" value="AMINEOXDASEF"/>
</dbReference>
<protein>
    <submittedName>
        <fullName evidence="5">Amine oxidase</fullName>
    </submittedName>
</protein>
<dbReference type="Proteomes" id="UP000028547">
    <property type="component" value="Unassembled WGS sequence"/>
</dbReference>
<organism evidence="5 6">
    <name type="scientific">Archangium violaceum Cb vi76</name>
    <dbReference type="NCBI Taxonomy" id="1406225"/>
    <lineage>
        <taxon>Bacteria</taxon>
        <taxon>Pseudomonadati</taxon>
        <taxon>Myxococcota</taxon>
        <taxon>Myxococcia</taxon>
        <taxon>Myxococcales</taxon>
        <taxon>Cystobacterineae</taxon>
        <taxon>Archangiaceae</taxon>
        <taxon>Archangium</taxon>
    </lineage>
</organism>
<dbReference type="InterPro" id="IPR036188">
    <property type="entry name" value="FAD/NAD-bd_sf"/>
</dbReference>
<dbReference type="Gene3D" id="3.90.660.20">
    <property type="entry name" value="Protoporphyrinogen oxidase, mitochondrial, domain 2"/>
    <property type="match status" value="1"/>
</dbReference>
<feature type="domain" description="Amine oxidase" evidence="4">
    <location>
        <begin position="13"/>
        <end position="410"/>
    </location>
</feature>
<evidence type="ECO:0000256" key="2">
    <source>
        <dbReference type="ARBA" id="ARBA00023002"/>
    </source>
</evidence>
<proteinExistence type="predicted"/>
<dbReference type="PANTHER" id="PTHR42841">
    <property type="entry name" value="AMINE OXIDASE"/>
    <property type="match status" value="1"/>
</dbReference>
<dbReference type="InterPro" id="IPR001613">
    <property type="entry name" value="Flavin_amine_oxidase"/>
</dbReference>
<comment type="cofactor">
    <cofactor evidence="1">
        <name>FAD</name>
        <dbReference type="ChEBI" id="CHEBI:57692"/>
    </cofactor>
</comment>
<keyword evidence="2" id="KW-0560">Oxidoreductase</keyword>
<dbReference type="AlphaFoldDB" id="A0A084SK83"/>
<dbReference type="SUPFAM" id="SSF51905">
    <property type="entry name" value="FAD/NAD(P)-binding domain"/>
    <property type="match status" value="1"/>
</dbReference>
<dbReference type="InterPro" id="IPR002937">
    <property type="entry name" value="Amino_oxidase"/>
</dbReference>
<reference evidence="5 6" key="1">
    <citation type="submission" date="2014-07" db="EMBL/GenBank/DDBJ databases">
        <title>Draft Genome Sequence of Gephyronic Acid Producer, Cystobacter violaceus Strain Cb vi76.</title>
        <authorList>
            <person name="Stevens D.C."/>
            <person name="Young J."/>
            <person name="Carmichael R."/>
            <person name="Tan J."/>
            <person name="Taylor R.E."/>
        </authorList>
    </citation>
    <scope>NUCLEOTIDE SEQUENCE [LARGE SCALE GENOMIC DNA]</scope>
    <source>
        <strain evidence="5 6">Cb vi76</strain>
    </source>
</reference>